<evidence type="ECO:0000313" key="6">
    <source>
        <dbReference type="EMBL" id="BCS27020.1"/>
    </source>
</evidence>
<evidence type="ECO:0000256" key="1">
    <source>
        <dbReference type="ARBA" id="ARBA00001947"/>
    </source>
</evidence>
<evidence type="ECO:0000259" key="5">
    <source>
        <dbReference type="Pfam" id="PF01979"/>
    </source>
</evidence>
<dbReference type="SUPFAM" id="SSF51556">
    <property type="entry name" value="Metallo-dependent hydrolases"/>
    <property type="match status" value="1"/>
</dbReference>
<accession>A0A7R7XSR0</accession>
<dbReference type="GO" id="GO:0019239">
    <property type="term" value="F:deaminase activity"/>
    <property type="evidence" value="ECO:0007669"/>
    <property type="project" value="TreeGrafter"/>
</dbReference>
<dbReference type="InterPro" id="IPR011059">
    <property type="entry name" value="Metal-dep_hydrolase_composite"/>
</dbReference>
<protein>
    <recommendedName>
        <fullName evidence="5">Amidohydrolase-related domain-containing protein</fullName>
    </recommendedName>
</protein>
<dbReference type="EMBL" id="AP024448">
    <property type="protein sequence ID" value="BCS27020.1"/>
    <property type="molecule type" value="Genomic_DNA"/>
</dbReference>
<dbReference type="PANTHER" id="PTHR11271">
    <property type="entry name" value="GUANINE DEAMINASE"/>
    <property type="match status" value="1"/>
</dbReference>
<sequence>MAPKLLKDGTVISFDTKTQSIRVLRRASVLIVEDRIAAVEENSDAITIPEGTEIIDVAGKIVSPGFVNAHVHMWQSAYRTLGPNVTLSQYFDWVSQSSPGAQSAFRADDIYFSALEGYLEGLHGGVTSYVEHAHNNWSPEVMRAGHRAAVHSGARIWWCYDVIDHDRFPIAQQWAAFGDLAKYDFPRVLPGLSLDGQGFTILNGDGAARAILREKEVLGLQALTVHHLGGPWPRTFLPDQVGILNSSLTEGNTSPTALCDLNELNEVNLPIIVSHAPFLDKSDMETMRRDNVFVALTPESECHYGHGQATGHEISDQACLGVDTTWTFSGDILSQARLWLQLARLRNYTKTLDTGLLPNANPMAVEEAFLLATRQGGRALWRDDIGVIAVGAKADVVVFNGDSPNMLGWSDPIAAVVLHANPGDIEHVIVDGEWKKMNFKLVNLARRWDEVRTRFLEISKRIQEQLKTPPPLPDRLWGVGQFGDVEKVSTKL</sequence>
<keyword evidence="4" id="KW-0862">Zinc</keyword>
<evidence type="ECO:0000256" key="2">
    <source>
        <dbReference type="ARBA" id="ARBA00022723"/>
    </source>
</evidence>
<dbReference type="Gene3D" id="2.30.40.10">
    <property type="entry name" value="Urease, subunit C, domain 1"/>
    <property type="match status" value="1"/>
</dbReference>
<dbReference type="AlphaFoldDB" id="A0A7R7XSR0"/>
<evidence type="ECO:0000256" key="3">
    <source>
        <dbReference type="ARBA" id="ARBA00022801"/>
    </source>
</evidence>
<dbReference type="SUPFAM" id="SSF51338">
    <property type="entry name" value="Composite domain of metallo-dependent hydrolases"/>
    <property type="match status" value="2"/>
</dbReference>
<dbReference type="Pfam" id="PF01979">
    <property type="entry name" value="Amidohydro_1"/>
    <property type="match status" value="1"/>
</dbReference>
<name>A0A7R7XSR0_9EURO</name>
<keyword evidence="3" id="KW-0378">Hydrolase</keyword>
<dbReference type="InterPro" id="IPR032466">
    <property type="entry name" value="Metal_Hydrolase"/>
</dbReference>
<dbReference type="InterPro" id="IPR051607">
    <property type="entry name" value="Metallo-dep_hydrolases"/>
</dbReference>
<dbReference type="KEGG" id="apuu:APUU_60068A"/>
<gene>
    <name evidence="6" type="ORF">APUU_60068A</name>
</gene>
<evidence type="ECO:0000313" key="7">
    <source>
        <dbReference type="Proteomes" id="UP000654913"/>
    </source>
</evidence>
<dbReference type="OrthoDB" id="194468at2759"/>
<keyword evidence="2" id="KW-0479">Metal-binding</keyword>
<dbReference type="PANTHER" id="PTHR11271:SF37">
    <property type="entry name" value="FAMILY PROTEIN, PUTATIVE (AFU_ORTHOLOGUE AFUA_4G00460)-RELATED"/>
    <property type="match status" value="1"/>
</dbReference>
<reference evidence="6" key="2">
    <citation type="submission" date="2021-02" db="EMBL/GenBank/DDBJ databases">
        <title>Aspergillus puulaauensis MK2 genome sequence.</title>
        <authorList>
            <person name="Futagami T."/>
            <person name="Mori K."/>
            <person name="Kadooka C."/>
            <person name="Tanaka T."/>
        </authorList>
    </citation>
    <scope>NUCLEOTIDE SEQUENCE</scope>
    <source>
        <strain evidence="6">MK2</strain>
    </source>
</reference>
<dbReference type="Proteomes" id="UP000654913">
    <property type="component" value="Chromosome 6"/>
</dbReference>
<organism evidence="6 7">
    <name type="scientific">Aspergillus puulaauensis</name>
    <dbReference type="NCBI Taxonomy" id="1220207"/>
    <lineage>
        <taxon>Eukaryota</taxon>
        <taxon>Fungi</taxon>
        <taxon>Dikarya</taxon>
        <taxon>Ascomycota</taxon>
        <taxon>Pezizomycotina</taxon>
        <taxon>Eurotiomycetes</taxon>
        <taxon>Eurotiomycetidae</taxon>
        <taxon>Eurotiales</taxon>
        <taxon>Aspergillaceae</taxon>
        <taxon>Aspergillus</taxon>
    </lineage>
</organism>
<dbReference type="GO" id="GO:0005829">
    <property type="term" value="C:cytosol"/>
    <property type="evidence" value="ECO:0007669"/>
    <property type="project" value="TreeGrafter"/>
</dbReference>
<dbReference type="GO" id="GO:0046872">
    <property type="term" value="F:metal ion binding"/>
    <property type="evidence" value="ECO:0007669"/>
    <property type="project" value="UniProtKB-KW"/>
</dbReference>
<dbReference type="InterPro" id="IPR006680">
    <property type="entry name" value="Amidohydro-rel"/>
</dbReference>
<keyword evidence="7" id="KW-1185">Reference proteome</keyword>
<feature type="domain" description="Amidohydrolase-related" evidence="5">
    <location>
        <begin position="272"/>
        <end position="434"/>
    </location>
</feature>
<reference evidence="6" key="1">
    <citation type="submission" date="2021-01" db="EMBL/GenBank/DDBJ databases">
        <authorList>
            <consortium name="Aspergillus puulaauensis MK2 genome sequencing consortium"/>
            <person name="Kazuki M."/>
            <person name="Futagami T."/>
        </authorList>
    </citation>
    <scope>NUCLEOTIDE SEQUENCE</scope>
    <source>
        <strain evidence="6">MK2</strain>
    </source>
</reference>
<proteinExistence type="predicted"/>
<dbReference type="Gene3D" id="3.20.20.140">
    <property type="entry name" value="Metal-dependent hydrolases"/>
    <property type="match status" value="1"/>
</dbReference>
<evidence type="ECO:0000256" key="4">
    <source>
        <dbReference type="ARBA" id="ARBA00022833"/>
    </source>
</evidence>
<dbReference type="GeneID" id="64977025"/>
<comment type="cofactor">
    <cofactor evidence="1">
        <name>Zn(2+)</name>
        <dbReference type="ChEBI" id="CHEBI:29105"/>
    </cofactor>
</comment>
<dbReference type="RefSeq" id="XP_041559214.1">
    <property type="nucleotide sequence ID" value="XM_041706871.1"/>
</dbReference>